<protein>
    <submittedName>
        <fullName evidence="1">Minor structural protein</fullName>
    </submittedName>
</protein>
<evidence type="ECO:0000313" key="1">
    <source>
        <dbReference type="EMBL" id="APG79150.1"/>
    </source>
</evidence>
<organism evidence="1">
    <name type="scientific">Hubei reo-like virus 10</name>
    <dbReference type="NCBI Taxonomy" id="1923173"/>
    <lineage>
        <taxon>Viruses</taxon>
        <taxon>Riboviria</taxon>
    </lineage>
</organism>
<reference evidence="1" key="1">
    <citation type="journal article" date="2016" name="Nature">
        <title>Redefining the invertebrate RNA virosphere.</title>
        <authorList>
            <person name="Shi M."/>
            <person name="Lin X.D."/>
            <person name="Tian J.H."/>
            <person name="Chen L.J."/>
            <person name="Chen X."/>
            <person name="Li C.X."/>
            <person name="Qin X.C."/>
            <person name="Li J."/>
            <person name="Cao J.P."/>
            <person name="Eden J.S."/>
            <person name="Buchmann J."/>
            <person name="Wang W."/>
            <person name="Xu J."/>
            <person name="Holmes E.C."/>
            <person name="Zhang Y.Z."/>
        </authorList>
    </citation>
    <scope>NUCLEOTIDE SEQUENCE</scope>
    <source>
        <strain evidence="1">QTM136127</strain>
    </source>
</reference>
<name>A0A1L3KP41_9VIRU</name>
<accession>A0A1L3KP41</accession>
<dbReference type="EMBL" id="KX884670">
    <property type="protein sequence ID" value="APG79150.1"/>
    <property type="molecule type" value="Genomic_RNA"/>
</dbReference>
<proteinExistence type="predicted"/>
<sequence>MLLISTQLNINFNNLNFSDVKDYNRSSINDISDASYVKYNNIRYKYFDEKLNKPAIYGDFSKASVISGSLVTVNDVPAKARVNYIFATEDNVNDTIKTSYDFEQCKDDGFDSKYSDIDSERSVRIFIDKGRKCSDYEVKFFTSSNVIGRYLNIKVLSINNHPDSVIIEPYNATNFQVTRRNDPNEVTPNNFLHYHNSFNVSDIIPDSLSLNTISISKMIRSSNPSQIIHIGVPNMELFSEVVDSAGDRVLSLKNTTIYELSDKYSFIIPLPNFDKSHAKFNLLEDGSYVAEIVLENINFQIELSKSNNVGTLLNNITCNIVFKKLGVSALKNEKLKDVLYINKDSVSLDNDTILLGSKDDQTLIRGTFIKSGNTGLAHAKNLKFNSMEKQVFEIKSTINKFQTYFLNVDERIAHIEKVTSNPSICRSILHFTEAGLFFICPLASVALMAVEAGYNLYKAVKSGANVASIIDSVASCVMVLATAKNMSNVSLSNYDIPYEIAKTAVEYIELDELGLDCVVSNEINSEIDMFKLPPTGSVQRIHTKLADLPKSVRDRVHILASKVSRGEANPIERRIYNSLDKANVLPGHEYVRVSTYRIVNGTKFRSVYIYGVSEGFSTVVDGTVFGTKFDSFQTNIDANSIGSIRLDFSYNAGLSRWELVPWENYEFKQDLMEYLISIMEPEVAIDDYGKVISEWYEDVAINALNKDNLVLNEEIKLLTPGHLDLITNAIKSSAKNFEYSLIGNNCQDFSDSIINLINHPSEYPHWMDRSTYLEYITNLNSLHTNHSQIKDKIL</sequence>